<evidence type="ECO:0000313" key="2">
    <source>
        <dbReference type="EMBL" id="KAJ7781739.1"/>
    </source>
</evidence>
<reference evidence="2" key="1">
    <citation type="submission" date="2023-03" db="EMBL/GenBank/DDBJ databases">
        <title>Massive genome expansion in bonnet fungi (Mycena s.s.) driven by repeated elements and novel gene families across ecological guilds.</title>
        <authorList>
            <consortium name="Lawrence Berkeley National Laboratory"/>
            <person name="Harder C.B."/>
            <person name="Miyauchi S."/>
            <person name="Viragh M."/>
            <person name="Kuo A."/>
            <person name="Thoen E."/>
            <person name="Andreopoulos B."/>
            <person name="Lu D."/>
            <person name="Skrede I."/>
            <person name="Drula E."/>
            <person name="Henrissat B."/>
            <person name="Morin E."/>
            <person name="Kohler A."/>
            <person name="Barry K."/>
            <person name="LaButti K."/>
            <person name="Morin E."/>
            <person name="Salamov A."/>
            <person name="Lipzen A."/>
            <person name="Mereny Z."/>
            <person name="Hegedus B."/>
            <person name="Baldrian P."/>
            <person name="Stursova M."/>
            <person name="Weitz H."/>
            <person name="Taylor A."/>
            <person name="Grigoriev I.V."/>
            <person name="Nagy L.G."/>
            <person name="Martin F."/>
            <person name="Kauserud H."/>
        </authorList>
    </citation>
    <scope>NUCLEOTIDE SEQUENCE</scope>
    <source>
        <strain evidence="2">CBHHK188m</strain>
    </source>
</reference>
<evidence type="ECO:0000313" key="3">
    <source>
        <dbReference type="Proteomes" id="UP001215280"/>
    </source>
</evidence>
<accession>A0AAD7KCI3</accession>
<organism evidence="2 3">
    <name type="scientific">Mycena maculata</name>
    <dbReference type="NCBI Taxonomy" id="230809"/>
    <lineage>
        <taxon>Eukaryota</taxon>
        <taxon>Fungi</taxon>
        <taxon>Dikarya</taxon>
        <taxon>Basidiomycota</taxon>
        <taxon>Agaricomycotina</taxon>
        <taxon>Agaricomycetes</taxon>
        <taxon>Agaricomycetidae</taxon>
        <taxon>Agaricales</taxon>
        <taxon>Marasmiineae</taxon>
        <taxon>Mycenaceae</taxon>
        <taxon>Mycena</taxon>
    </lineage>
</organism>
<dbReference type="AlphaFoldDB" id="A0AAD7KCI3"/>
<protein>
    <submittedName>
        <fullName evidence="2">Uncharacterized protein</fullName>
    </submittedName>
</protein>
<feature type="compositionally biased region" description="Low complexity" evidence="1">
    <location>
        <begin position="212"/>
        <end position="227"/>
    </location>
</feature>
<comment type="caution">
    <text evidence="2">The sequence shown here is derived from an EMBL/GenBank/DDBJ whole genome shotgun (WGS) entry which is preliminary data.</text>
</comment>
<sequence>MWSVVSRSGAENRELSRTDLNTDANRILIGRTMHDYGVAHGDVVYPPDSHHLILDVDAPGLSRADLLNGKAPCYIVEFSHACAVTGFLSYPSMHMRLQGKLDVPNSRKYHTGSTSWRLHAMCLFGRFYSHGTHFLQCRPIARRTRHRSGATNTPRYFPTSNADVLPGQRAKFYSEMPPLYPELDVSFEGPGECSKMIIYRDSDWAQQAPRQGPTTSTWSSTGYGSRSQKNLSSL</sequence>
<name>A0AAD7KCI3_9AGAR</name>
<keyword evidence="3" id="KW-1185">Reference proteome</keyword>
<proteinExistence type="predicted"/>
<evidence type="ECO:0000256" key="1">
    <source>
        <dbReference type="SAM" id="MobiDB-lite"/>
    </source>
</evidence>
<dbReference type="EMBL" id="JARJLG010000004">
    <property type="protein sequence ID" value="KAJ7781739.1"/>
    <property type="molecule type" value="Genomic_DNA"/>
</dbReference>
<gene>
    <name evidence="2" type="ORF">DFH07DRAFT_385561</name>
</gene>
<dbReference type="Proteomes" id="UP001215280">
    <property type="component" value="Unassembled WGS sequence"/>
</dbReference>
<feature type="region of interest" description="Disordered" evidence="1">
    <location>
        <begin position="205"/>
        <end position="234"/>
    </location>
</feature>